<proteinExistence type="predicted"/>
<feature type="compositionally biased region" description="Low complexity" evidence="1">
    <location>
        <begin position="1"/>
        <end position="20"/>
    </location>
</feature>
<organism evidence="2 3">
    <name type="scientific">Cupriavidus malaysiensis</name>
    <dbReference type="NCBI Taxonomy" id="367825"/>
    <lineage>
        <taxon>Bacteria</taxon>
        <taxon>Pseudomonadati</taxon>
        <taxon>Pseudomonadota</taxon>
        <taxon>Betaproteobacteria</taxon>
        <taxon>Burkholderiales</taxon>
        <taxon>Burkholderiaceae</taxon>
        <taxon>Cupriavidus</taxon>
    </lineage>
</organism>
<reference evidence="2 3" key="1">
    <citation type="submission" date="2016-10" db="EMBL/GenBank/DDBJ databases">
        <title>Complete genome sequences of three Cupriavidus strains isolated from various Malaysian environments.</title>
        <authorList>
            <person name="Abdullah A.A.-A."/>
            <person name="Shafie N.A.H."/>
            <person name="Lau N.S."/>
        </authorList>
    </citation>
    <scope>NUCLEOTIDE SEQUENCE [LARGE SCALE GENOMIC DNA]</scope>
    <source>
        <strain evidence="2 3">USMAA1020</strain>
    </source>
</reference>
<evidence type="ECO:0000256" key="1">
    <source>
        <dbReference type="SAM" id="MobiDB-lite"/>
    </source>
</evidence>
<gene>
    <name evidence="2" type="ORF">BKK80_29515</name>
</gene>
<dbReference type="Proteomes" id="UP000177515">
    <property type="component" value="Chromosome 2"/>
</dbReference>
<feature type="region of interest" description="Disordered" evidence="1">
    <location>
        <begin position="1"/>
        <end position="32"/>
    </location>
</feature>
<dbReference type="Gene3D" id="2.40.360.20">
    <property type="match status" value="1"/>
</dbReference>
<sequence>MAFPAWADPAPVPSSAATAAAPPPAAARLARRDDDPCATVWFRDGAKVQMEADGAMPMSRHTVQQRPQVSGDTCTTQLQIHSKTALAALMEPPVTTDQQYAVVIVPPRGGAPGHVEGGAVVDASGHYVRLHGETRSMGRGVFDYAHQDLSEGKELGGESVTSRASFVIYARDSGDEVGRLEMPHATLQVASRRVGKRQHIDTALGSIECVPIRYERVTDLGPLQVAGDAIPTQPTVMQITDWYCPSRGFVMRSDVEENGKVQRIDTTSIEALDATDEP</sequence>
<keyword evidence="3" id="KW-1185">Reference proteome</keyword>
<dbReference type="EMBL" id="CP017755">
    <property type="protein sequence ID" value="AOZ10913.1"/>
    <property type="molecule type" value="Genomic_DNA"/>
</dbReference>
<evidence type="ECO:0000313" key="3">
    <source>
        <dbReference type="Proteomes" id="UP000177515"/>
    </source>
</evidence>
<evidence type="ECO:0000313" key="2">
    <source>
        <dbReference type="EMBL" id="AOZ10913.1"/>
    </source>
</evidence>
<accession>A0A1D9IFZ2</accession>
<protein>
    <submittedName>
        <fullName evidence="2">Uncharacterized protein</fullName>
    </submittedName>
</protein>
<name>A0A1D9IFZ2_9BURK</name>